<dbReference type="RefSeq" id="WP_408075938.1">
    <property type="nucleotide sequence ID" value="NZ_JBELQB010000014.1"/>
</dbReference>
<dbReference type="PANTHER" id="PTHR37299">
    <property type="entry name" value="TRANSCRIPTIONAL REGULATOR-RELATED"/>
    <property type="match status" value="1"/>
</dbReference>
<proteinExistence type="predicted"/>
<comment type="caution">
    <text evidence="4">The sequence shown here is derived from an EMBL/GenBank/DDBJ whole genome shotgun (WGS) entry which is preliminary data.</text>
</comment>
<protein>
    <submittedName>
        <fullName evidence="4">LytTR family DNA-binding domain-containing protein</fullName>
    </submittedName>
</protein>
<dbReference type="Pfam" id="PF04397">
    <property type="entry name" value="LytTR"/>
    <property type="match status" value="1"/>
</dbReference>
<accession>A0ABW8YFF7</accession>
<evidence type="ECO:0000259" key="3">
    <source>
        <dbReference type="PROSITE" id="PS50930"/>
    </source>
</evidence>
<keyword evidence="4" id="KW-0238">DNA-binding</keyword>
<feature type="modified residue" description="4-aspartylphosphate" evidence="1">
    <location>
        <position position="57"/>
    </location>
</feature>
<dbReference type="SMART" id="SM00850">
    <property type="entry name" value="LytTR"/>
    <property type="match status" value="1"/>
</dbReference>
<sequence length="238" mass="27407">MTKAVRCIIVDDEPAAHYVLSNYIKQNPSLELVFEAYNGEDTLEYLKENDADLMFLDIDMPDITGLELLQKLQHPPKTILTTAYSEFALESYEYGVLDYLLKPVYYPRFVKAINRFFENGEPQGKQSTEVLPDNISVKVDSDNIDIPIDTILYTQSYGNYVKIVTSKRNFIATITTADLERSLPSELFMRAHKSYIIAINKVDEMNKDYVVIKRTPIPIGITYKREITDRLKDINNNN</sequence>
<gene>
    <name evidence="4" type="ORF">ABS768_15910</name>
</gene>
<feature type="domain" description="Response regulatory" evidence="2">
    <location>
        <begin position="6"/>
        <end position="117"/>
    </location>
</feature>
<dbReference type="Gene3D" id="3.40.50.2300">
    <property type="match status" value="1"/>
</dbReference>
<dbReference type="SUPFAM" id="SSF52172">
    <property type="entry name" value="CheY-like"/>
    <property type="match status" value="1"/>
</dbReference>
<dbReference type="Pfam" id="PF00072">
    <property type="entry name" value="Response_reg"/>
    <property type="match status" value="1"/>
</dbReference>
<evidence type="ECO:0000313" key="5">
    <source>
        <dbReference type="Proteomes" id="UP001629059"/>
    </source>
</evidence>
<dbReference type="Proteomes" id="UP001629059">
    <property type="component" value="Unassembled WGS sequence"/>
</dbReference>
<dbReference type="PROSITE" id="PS50110">
    <property type="entry name" value="RESPONSE_REGULATORY"/>
    <property type="match status" value="1"/>
</dbReference>
<dbReference type="InterPro" id="IPR046947">
    <property type="entry name" value="LytR-like"/>
</dbReference>
<dbReference type="PANTHER" id="PTHR37299:SF1">
    <property type="entry name" value="STAGE 0 SPORULATION PROTEIN A HOMOLOG"/>
    <property type="match status" value="1"/>
</dbReference>
<evidence type="ECO:0000313" key="4">
    <source>
        <dbReference type="EMBL" id="MFL9838994.1"/>
    </source>
</evidence>
<dbReference type="Gene3D" id="2.40.50.1020">
    <property type="entry name" value="LytTr DNA-binding domain"/>
    <property type="match status" value="1"/>
</dbReference>
<dbReference type="InterPro" id="IPR001789">
    <property type="entry name" value="Sig_transdc_resp-reg_receiver"/>
</dbReference>
<feature type="domain" description="HTH LytTR-type" evidence="3">
    <location>
        <begin position="135"/>
        <end position="233"/>
    </location>
</feature>
<evidence type="ECO:0000256" key="1">
    <source>
        <dbReference type="PROSITE-ProRule" id="PRU00169"/>
    </source>
</evidence>
<keyword evidence="1" id="KW-0597">Phosphoprotein</keyword>
<dbReference type="InterPro" id="IPR011006">
    <property type="entry name" value="CheY-like_superfamily"/>
</dbReference>
<dbReference type="PROSITE" id="PS50930">
    <property type="entry name" value="HTH_LYTTR"/>
    <property type="match status" value="1"/>
</dbReference>
<reference evidence="4 5" key="1">
    <citation type="submission" date="2024-06" db="EMBL/GenBank/DDBJ databases">
        <authorList>
            <person name="Kaempfer P."/>
            <person name="Viver T."/>
        </authorList>
    </citation>
    <scope>NUCLEOTIDE SEQUENCE [LARGE SCALE GENOMIC DNA]</scope>
    <source>
        <strain evidence="4 5">ST-75</strain>
    </source>
</reference>
<dbReference type="GO" id="GO:0003677">
    <property type="term" value="F:DNA binding"/>
    <property type="evidence" value="ECO:0007669"/>
    <property type="project" value="UniProtKB-KW"/>
</dbReference>
<organism evidence="4 5">
    <name type="scientific">Flavobacterium rhizophilum</name>
    <dbReference type="NCBI Taxonomy" id="3163296"/>
    <lineage>
        <taxon>Bacteria</taxon>
        <taxon>Pseudomonadati</taxon>
        <taxon>Bacteroidota</taxon>
        <taxon>Flavobacteriia</taxon>
        <taxon>Flavobacteriales</taxon>
        <taxon>Flavobacteriaceae</taxon>
        <taxon>Flavobacterium</taxon>
    </lineage>
</organism>
<dbReference type="InterPro" id="IPR007492">
    <property type="entry name" value="LytTR_DNA-bd_dom"/>
</dbReference>
<name>A0ABW8YFF7_9FLAO</name>
<dbReference type="SMART" id="SM00448">
    <property type="entry name" value="REC"/>
    <property type="match status" value="1"/>
</dbReference>
<evidence type="ECO:0000259" key="2">
    <source>
        <dbReference type="PROSITE" id="PS50110"/>
    </source>
</evidence>
<keyword evidence="5" id="KW-1185">Reference proteome</keyword>
<dbReference type="EMBL" id="JBELQB010000014">
    <property type="protein sequence ID" value="MFL9838994.1"/>
    <property type="molecule type" value="Genomic_DNA"/>
</dbReference>